<dbReference type="RefSeq" id="WP_047183982.1">
    <property type="nucleotide sequence ID" value="NZ_JAHHXM010000052.1"/>
</dbReference>
<reference evidence="1 2" key="1">
    <citation type="submission" date="2015-07" db="EMBL/GenBank/DDBJ databases">
        <title>High-quality draft genome sequence of Oceanobacillus caeni HM6, a bacillus isolated from a human feces.</title>
        <authorList>
            <person name="Kumar J."/>
            <person name="Verma M.K."/>
            <person name="Pandey R."/>
            <person name="Bhambi M."/>
            <person name="Chauhan N."/>
        </authorList>
    </citation>
    <scope>NUCLEOTIDE SEQUENCE [LARGE SCALE GENOMIC DNA]</scope>
    <source>
        <strain evidence="1 2">HM6</strain>
    </source>
</reference>
<evidence type="ECO:0000313" key="2">
    <source>
        <dbReference type="Proteomes" id="UP000037854"/>
    </source>
</evidence>
<organism evidence="1 2">
    <name type="scientific">Oceanobacillus caeni</name>
    <dbReference type="NCBI Taxonomy" id="405946"/>
    <lineage>
        <taxon>Bacteria</taxon>
        <taxon>Bacillati</taxon>
        <taxon>Bacillota</taxon>
        <taxon>Bacilli</taxon>
        <taxon>Bacillales</taxon>
        <taxon>Bacillaceae</taxon>
        <taxon>Oceanobacillus</taxon>
    </lineage>
</organism>
<proteinExistence type="predicted"/>
<accession>A0ABR5MGJ9</accession>
<dbReference type="EMBL" id="LGTK01000064">
    <property type="protein sequence ID" value="KPH71749.1"/>
    <property type="molecule type" value="Genomic_DNA"/>
</dbReference>
<name>A0ABR5MGJ9_9BACI</name>
<protein>
    <submittedName>
        <fullName evidence="1">Uncharacterized protein</fullName>
    </submittedName>
</protein>
<dbReference type="Proteomes" id="UP000037854">
    <property type="component" value="Unassembled WGS sequence"/>
</dbReference>
<evidence type="ECO:0000313" key="1">
    <source>
        <dbReference type="EMBL" id="KPH71749.1"/>
    </source>
</evidence>
<keyword evidence="2" id="KW-1185">Reference proteome</keyword>
<comment type="caution">
    <text evidence="1">The sequence shown here is derived from an EMBL/GenBank/DDBJ whole genome shotgun (WGS) entry which is preliminary data.</text>
</comment>
<sequence length="81" mass="9737">MKWQEAREIFPDQFLLVSILDYHFEDDKAIIDEVVPIRPINFEDANKELSNAKDGTTVYHTVNKNFVLHRWKPVRKLRRIK</sequence>
<gene>
    <name evidence="1" type="ORF">AFL42_14310</name>
</gene>